<dbReference type="EMBL" id="AAPJ01000002">
    <property type="protein sequence ID" value="EAS50501.1"/>
    <property type="molecule type" value="Genomic_DNA"/>
</dbReference>
<organism evidence="3 4">
    <name type="scientific">Aurantimonas manganoxydans (strain ATCC BAA-1229 / DSM 21871 / SI85-9A1)</name>
    <dbReference type="NCBI Taxonomy" id="287752"/>
    <lineage>
        <taxon>Bacteria</taxon>
        <taxon>Pseudomonadati</taxon>
        <taxon>Pseudomonadota</taxon>
        <taxon>Alphaproteobacteria</taxon>
        <taxon>Hyphomicrobiales</taxon>
        <taxon>Aurantimonadaceae</taxon>
        <taxon>Aurantimonas</taxon>
    </lineage>
</organism>
<accession>Q1YKM2</accession>
<dbReference type="Pfam" id="PF00582">
    <property type="entry name" value="Usp"/>
    <property type="match status" value="2"/>
</dbReference>
<protein>
    <submittedName>
        <fullName evidence="3">Universal stress protein UspA</fullName>
    </submittedName>
</protein>
<dbReference type="InterPro" id="IPR006016">
    <property type="entry name" value="UspA"/>
</dbReference>
<dbReference type="PRINTS" id="PR01438">
    <property type="entry name" value="UNVRSLSTRESS"/>
</dbReference>
<feature type="domain" description="UspA" evidence="2">
    <location>
        <begin position="2"/>
        <end position="156"/>
    </location>
</feature>
<name>Q1YKM2_AURMS</name>
<evidence type="ECO:0000256" key="1">
    <source>
        <dbReference type="ARBA" id="ARBA00008791"/>
    </source>
</evidence>
<gene>
    <name evidence="3" type="ORF">SI859A1_00621</name>
</gene>
<dbReference type="RefSeq" id="WP_009208496.1">
    <property type="nucleotide sequence ID" value="NZ_BBWP01000013.1"/>
</dbReference>
<dbReference type="HOGENOM" id="CLU_049301_5_1_5"/>
<dbReference type="InterPro" id="IPR006015">
    <property type="entry name" value="Universal_stress_UspA"/>
</dbReference>
<dbReference type="OrthoDB" id="9804721at2"/>
<dbReference type="AlphaFoldDB" id="Q1YKM2"/>
<keyword evidence="4" id="KW-1185">Reference proteome</keyword>
<evidence type="ECO:0000259" key="2">
    <source>
        <dbReference type="Pfam" id="PF00582"/>
    </source>
</evidence>
<comment type="caution">
    <text evidence="3">The sequence shown here is derived from an EMBL/GenBank/DDBJ whole genome shotgun (WGS) entry which is preliminary data.</text>
</comment>
<dbReference type="BioCyc" id="AURANTIMONAS:SI859A1_00621-MONOMER"/>
<dbReference type="PANTHER" id="PTHR46268:SF6">
    <property type="entry name" value="UNIVERSAL STRESS PROTEIN UP12"/>
    <property type="match status" value="1"/>
</dbReference>
<reference evidence="3 4" key="1">
    <citation type="journal article" date="2008" name="Appl. Environ. Microbiol.">
        <title>Genomic insights into Mn(II) oxidation by the marine alphaproteobacterium Aurantimonas sp. strain SI85-9A1.</title>
        <authorList>
            <person name="Dick G.J."/>
            <person name="Podell S."/>
            <person name="Johnson H.A."/>
            <person name="Rivera-Espinoza Y."/>
            <person name="Bernier-Latmani R."/>
            <person name="McCarthy J.K."/>
            <person name="Torpey J.W."/>
            <person name="Clement B.G."/>
            <person name="Gaasterland T."/>
            <person name="Tebo B.M."/>
        </authorList>
    </citation>
    <scope>NUCLEOTIDE SEQUENCE [LARGE SCALE GENOMIC DNA]</scope>
    <source>
        <strain evidence="3 4">SI85-9A1</strain>
    </source>
</reference>
<dbReference type="PANTHER" id="PTHR46268">
    <property type="entry name" value="STRESS RESPONSE PROTEIN NHAX"/>
    <property type="match status" value="1"/>
</dbReference>
<dbReference type="Proteomes" id="UP000000321">
    <property type="component" value="Unassembled WGS sequence"/>
</dbReference>
<dbReference type="Gene3D" id="3.40.50.12370">
    <property type="match status" value="1"/>
</dbReference>
<dbReference type="CDD" id="cd00293">
    <property type="entry name" value="USP-like"/>
    <property type="match status" value="2"/>
</dbReference>
<evidence type="ECO:0000313" key="3">
    <source>
        <dbReference type="EMBL" id="EAS50501.1"/>
    </source>
</evidence>
<feature type="domain" description="UspA" evidence="2">
    <location>
        <begin position="165"/>
        <end position="282"/>
    </location>
</feature>
<evidence type="ECO:0000313" key="4">
    <source>
        <dbReference type="Proteomes" id="UP000000321"/>
    </source>
</evidence>
<proteinExistence type="inferred from homology"/>
<dbReference type="SUPFAM" id="SSF52402">
    <property type="entry name" value="Adenine nucleotide alpha hydrolases-like"/>
    <property type="match status" value="2"/>
</dbReference>
<comment type="similarity">
    <text evidence="1">Belongs to the universal stress protein A family.</text>
</comment>
<sequence>MTKILALVDGSQYSQSVCDNAAWAAERLSAEVDLLHVIGRRDTASAPADYSGSLDLGEREQLLKELAEFDEQKGRLARKRGRLVLSEGAARLRDRGVETVSERLLSGDLVDTVREQESGAELLVIGKRGEAADFAKLHLGSNLERVLRGATRPVLVSARAFRPVKRFLVAFDGGPSVGKALDHLVASPLLKGAACELLMVSDKTSDARLDRAVETLNTAGYDATGILQKGEPDAVIAAHVERDEIDLIVMGAYGHSRIRSYFIGSTTSEIVRSCLRPVLMFR</sequence>